<feature type="domain" description="Flavodoxin-like fold" evidence="7">
    <location>
        <begin position="3"/>
        <end position="183"/>
    </location>
</feature>
<dbReference type="PANTHER" id="PTHR43741">
    <property type="entry name" value="FMN-DEPENDENT NADH-AZOREDUCTASE 1"/>
    <property type="match status" value="1"/>
</dbReference>
<feature type="binding site" evidence="6">
    <location>
        <begin position="15"/>
        <end position="17"/>
    </location>
    <ligand>
        <name>FMN</name>
        <dbReference type="ChEBI" id="CHEBI:58210"/>
    </ligand>
</feature>
<evidence type="ECO:0000313" key="8">
    <source>
        <dbReference type="EMBL" id="GAA1700590.1"/>
    </source>
</evidence>
<comment type="function">
    <text evidence="6">Also exhibits azoreductase activity. Catalyzes the reductive cleavage of the azo bond in aromatic azo compounds to the corresponding amines.</text>
</comment>
<protein>
    <recommendedName>
        <fullName evidence="6">FMN dependent NADH:quinone oxidoreductase</fullName>
        <ecNumber evidence="6">1.6.5.-</ecNumber>
    </recommendedName>
    <alternativeName>
        <fullName evidence="6">Azo-dye reductase</fullName>
    </alternativeName>
    <alternativeName>
        <fullName evidence="6">FMN-dependent NADH-azo compound oxidoreductase</fullName>
    </alternativeName>
    <alternativeName>
        <fullName evidence="6">FMN-dependent NADH-azoreductase</fullName>
        <ecNumber evidence="6">1.7.1.17</ecNumber>
    </alternativeName>
</protein>
<dbReference type="InterPro" id="IPR050104">
    <property type="entry name" value="FMN-dep_NADH:Q_OxRdtase_AzoR1"/>
</dbReference>
<proteinExistence type="inferred from homology"/>
<dbReference type="Proteomes" id="UP001500618">
    <property type="component" value="Unassembled WGS sequence"/>
</dbReference>
<dbReference type="InterPro" id="IPR023048">
    <property type="entry name" value="NADH:quinone_OxRdtase_FMN_depd"/>
</dbReference>
<sequence>MTHLLHLDTSARSRSFSRELTARFATAWRAAHPDGGYTYRDLAAAPPPPIGEAWTEICDALMAERITDISRYAEVVRTPAQRAAWSVVEPLLAELVRADVVLIGAPMYNFGIPAVLKAWIDQVTFPRMSLAGRAFVVVNARGGSYVPGAPRAPYDYQEPYLRDFLAGHMSVDDVTFISSELTNALVDPVIADLAGKQRESHLLATELVDKQAASSQ</sequence>
<keyword evidence="9" id="KW-1185">Reference proteome</keyword>
<dbReference type="InterPro" id="IPR029039">
    <property type="entry name" value="Flavoprotein-like_sf"/>
</dbReference>
<feature type="binding site" evidence="6">
    <location>
        <position position="10"/>
    </location>
    <ligand>
        <name>FMN</name>
        <dbReference type="ChEBI" id="CHEBI:58210"/>
    </ligand>
</feature>
<dbReference type="EC" id="1.7.1.17" evidence="6"/>
<evidence type="ECO:0000256" key="1">
    <source>
        <dbReference type="ARBA" id="ARBA00022630"/>
    </source>
</evidence>
<dbReference type="Pfam" id="PF02525">
    <property type="entry name" value="Flavodoxin_2"/>
    <property type="match status" value="1"/>
</dbReference>
<dbReference type="EMBL" id="BAAANY010000023">
    <property type="protein sequence ID" value="GAA1700590.1"/>
    <property type="molecule type" value="Genomic_DNA"/>
</dbReference>
<name>A0ABN2I8V1_9ACTN</name>
<comment type="similarity">
    <text evidence="6">Belongs to the azoreductase type 1 family.</text>
</comment>
<comment type="caution">
    <text evidence="6">Lacks conserved residue(s) required for the propagation of feature annotation.</text>
</comment>
<feature type="binding site" evidence="6">
    <location>
        <begin position="107"/>
        <end position="110"/>
    </location>
    <ligand>
        <name>FMN</name>
        <dbReference type="ChEBI" id="CHEBI:58210"/>
    </ligand>
</feature>
<dbReference type="EC" id="1.6.5.-" evidence="6"/>
<keyword evidence="1 6" id="KW-0285">Flavoprotein</keyword>
<comment type="catalytic activity">
    <reaction evidence="5">
        <text>N,N-dimethyl-1,4-phenylenediamine + anthranilate + 2 NAD(+) = 2-(4-dimethylaminophenyl)diazenylbenzoate + 2 NADH + 2 H(+)</text>
        <dbReference type="Rhea" id="RHEA:55872"/>
        <dbReference type="ChEBI" id="CHEBI:15378"/>
        <dbReference type="ChEBI" id="CHEBI:15783"/>
        <dbReference type="ChEBI" id="CHEBI:16567"/>
        <dbReference type="ChEBI" id="CHEBI:57540"/>
        <dbReference type="ChEBI" id="CHEBI:57945"/>
        <dbReference type="ChEBI" id="CHEBI:71579"/>
        <dbReference type="EC" id="1.7.1.17"/>
    </reaction>
    <physiologicalReaction direction="right-to-left" evidence="5">
        <dbReference type="Rhea" id="RHEA:55874"/>
    </physiologicalReaction>
</comment>
<dbReference type="RefSeq" id="WP_344313468.1">
    <property type="nucleotide sequence ID" value="NZ_BAAANY010000023.1"/>
</dbReference>
<reference evidence="8 9" key="1">
    <citation type="journal article" date="2019" name="Int. J. Syst. Evol. Microbiol.">
        <title>The Global Catalogue of Microorganisms (GCM) 10K type strain sequencing project: providing services to taxonomists for standard genome sequencing and annotation.</title>
        <authorList>
            <consortium name="The Broad Institute Genomics Platform"/>
            <consortium name="The Broad Institute Genome Sequencing Center for Infectious Disease"/>
            <person name="Wu L."/>
            <person name="Ma J."/>
        </authorList>
    </citation>
    <scope>NUCLEOTIDE SEQUENCE [LARGE SCALE GENOMIC DNA]</scope>
    <source>
        <strain evidence="8 9">JCM 14718</strain>
    </source>
</reference>
<keyword evidence="4 6" id="KW-0520">NAD</keyword>
<comment type="subunit">
    <text evidence="6">Homodimer.</text>
</comment>
<gene>
    <name evidence="6" type="primary">azoR</name>
    <name evidence="8" type="ORF">GCM10009765_57570</name>
</gene>
<evidence type="ECO:0000256" key="4">
    <source>
        <dbReference type="ARBA" id="ARBA00023027"/>
    </source>
</evidence>
<evidence type="ECO:0000256" key="5">
    <source>
        <dbReference type="ARBA" id="ARBA00048542"/>
    </source>
</evidence>
<evidence type="ECO:0000256" key="2">
    <source>
        <dbReference type="ARBA" id="ARBA00022643"/>
    </source>
</evidence>
<dbReference type="InterPro" id="IPR003680">
    <property type="entry name" value="Flavodoxin_fold"/>
</dbReference>
<accession>A0ABN2I8V1</accession>
<evidence type="ECO:0000313" key="9">
    <source>
        <dbReference type="Proteomes" id="UP001500618"/>
    </source>
</evidence>
<evidence type="ECO:0000256" key="6">
    <source>
        <dbReference type="HAMAP-Rule" id="MF_01216"/>
    </source>
</evidence>
<dbReference type="SUPFAM" id="SSF52218">
    <property type="entry name" value="Flavoproteins"/>
    <property type="match status" value="1"/>
</dbReference>
<organism evidence="8 9">
    <name type="scientific">Fodinicola feengrottensis</name>
    <dbReference type="NCBI Taxonomy" id="435914"/>
    <lineage>
        <taxon>Bacteria</taxon>
        <taxon>Bacillati</taxon>
        <taxon>Actinomycetota</taxon>
        <taxon>Actinomycetes</taxon>
        <taxon>Mycobacteriales</taxon>
        <taxon>Fodinicola</taxon>
    </lineage>
</organism>
<dbReference type="HAMAP" id="MF_01216">
    <property type="entry name" value="Azoreductase_type1"/>
    <property type="match status" value="1"/>
</dbReference>
<comment type="function">
    <text evidence="6">Quinone reductase that provides resistance to thiol-specific stress caused by electrophilic quinones.</text>
</comment>
<keyword evidence="2 6" id="KW-0288">FMN</keyword>
<comment type="cofactor">
    <cofactor evidence="6">
        <name>FMN</name>
        <dbReference type="ChEBI" id="CHEBI:58210"/>
    </cofactor>
    <text evidence="6">Binds 1 FMN per subunit.</text>
</comment>
<dbReference type="Gene3D" id="3.40.50.360">
    <property type="match status" value="1"/>
</dbReference>
<dbReference type="PANTHER" id="PTHR43741:SF4">
    <property type="entry name" value="FMN-DEPENDENT NADH:QUINONE OXIDOREDUCTASE"/>
    <property type="match status" value="1"/>
</dbReference>
<evidence type="ECO:0000256" key="3">
    <source>
        <dbReference type="ARBA" id="ARBA00023002"/>
    </source>
</evidence>
<keyword evidence="3 6" id="KW-0560">Oxidoreductase</keyword>
<comment type="catalytic activity">
    <reaction evidence="6">
        <text>2 a quinone + NADH + H(+) = 2 a 1,4-benzosemiquinone + NAD(+)</text>
        <dbReference type="Rhea" id="RHEA:65952"/>
        <dbReference type="ChEBI" id="CHEBI:15378"/>
        <dbReference type="ChEBI" id="CHEBI:57540"/>
        <dbReference type="ChEBI" id="CHEBI:57945"/>
        <dbReference type="ChEBI" id="CHEBI:132124"/>
        <dbReference type="ChEBI" id="CHEBI:134225"/>
    </reaction>
</comment>
<evidence type="ECO:0000259" key="7">
    <source>
        <dbReference type="Pfam" id="PF02525"/>
    </source>
</evidence>
<comment type="caution">
    <text evidence="8">The sequence shown here is derived from an EMBL/GenBank/DDBJ whole genome shotgun (WGS) entry which is preliminary data.</text>
</comment>